<comment type="caution">
    <text evidence="11">The sequence shown here is derived from an EMBL/GenBank/DDBJ whole genome shotgun (WGS) entry which is preliminary data.</text>
</comment>
<evidence type="ECO:0000256" key="7">
    <source>
        <dbReference type="RuleBase" id="RU362065"/>
    </source>
</evidence>
<evidence type="ECO:0000256" key="6">
    <source>
        <dbReference type="ARBA" id="ARBA00023143"/>
    </source>
</evidence>
<dbReference type="GO" id="GO:0009424">
    <property type="term" value="C:bacterial-type flagellum hook"/>
    <property type="evidence" value="ECO:0007669"/>
    <property type="project" value="UniProtKB-UniRule"/>
</dbReference>
<feature type="domain" description="Flagellar hook-associated protein FlgK helical" evidence="10">
    <location>
        <begin position="86"/>
        <end position="308"/>
    </location>
</feature>
<dbReference type="Proteomes" id="UP000276260">
    <property type="component" value="Unassembled WGS sequence"/>
</dbReference>
<dbReference type="GO" id="GO:0005198">
    <property type="term" value="F:structural molecule activity"/>
    <property type="evidence" value="ECO:0007669"/>
    <property type="project" value="UniProtKB-UniRule"/>
</dbReference>
<dbReference type="OrthoDB" id="9802553at2"/>
<dbReference type="AlphaFoldDB" id="A0A3P3QGD4"/>
<dbReference type="PANTHER" id="PTHR30033">
    <property type="entry name" value="FLAGELLAR HOOK-ASSOCIATED PROTEIN 1"/>
    <property type="match status" value="1"/>
</dbReference>
<evidence type="ECO:0000256" key="5">
    <source>
        <dbReference type="ARBA" id="ARBA00022525"/>
    </source>
</evidence>
<evidence type="ECO:0000259" key="9">
    <source>
        <dbReference type="Pfam" id="PF06429"/>
    </source>
</evidence>
<dbReference type="NCBIfam" id="TIGR02492">
    <property type="entry name" value="flgK_ends"/>
    <property type="match status" value="1"/>
</dbReference>
<name>A0A3P3QGD4_9GAMM</name>
<protein>
    <recommendedName>
        <fullName evidence="4 7">Flagellar hook-associated protein 1</fullName>
        <shortName evidence="7">HAP1</shortName>
    </recommendedName>
</protein>
<dbReference type="InterPro" id="IPR010930">
    <property type="entry name" value="Flg_bb/hook_C_dom"/>
</dbReference>
<keyword evidence="11" id="KW-0969">Cilium</keyword>
<feature type="coiled-coil region" evidence="8">
    <location>
        <begin position="147"/>
        <end position="174"/>
    </location>
</feature>
<dbReference type="Pfam" id="PF06429">
    <property type="entry name" value="Flg_bbr_C"/>
    <property type="match status" value="1"/>
</dbReference>
<gene>
    <name evidence="7 11" type="primary">flgK</name>
    <name evidence="11" type="ORF">EIK76_12055</name>
</gene>
<evidence type="ECO:0000256" key="2">
    <source>
        <dbReference type="ARBA" id="ARBA00004613"/>
    </source>
</evidence>
<dbReference type="EMBL" id="RRCF01000003">
    <property type="protein sequence ID" value="RRJ20252.1"/>
    <property type="molecule type" value="Genomic_DNA"/>
</dbReference>
<keyword evidence="8" id="KW-0175">Coiled coil</keyword>
<dbReference type="Pfam" id="PF22638">
    <property type="entry name" value="FlgK_D1"/>
    <property type="match status" value="1"/>
</dbReference>
<comment type="subcellular location">
    <subcellularLocation>
        <location evidence="1 7">Bacterial flagellum</location>
    </subcellularLocation>
    <subcellularLocation>
        <location evidence="2 7">Secreted</location>
    </subcellularLocation>
</comment>
<dbReference type="GO" id="GO:0044780">
    <property type="term" value="P:bacterial-type flagellum assembly"/>
    <property type="evidence" value="ECO:0007669"/>
    <property type="project" value="InterPro"/>
</dbReference>
<accession>A0A3P3QGD4</accession>
<dbReference type="RefSeq" id="WP_125060908.1">
    <property type="nucleotide sequence ID" value="NZ_RRCF01000003.1"/>
</dbReference>
<dbReference type="PANTHER" id="PTHR30033:SF1">
    <property type="entry name" value="FLAGELLAR HOOK-ASSOCIATED PROTEIN 1"/>
    <property type="match status" value="1"/>
</dbReference>
<keyword evidence="11" id="KW-0282">Flagellum</keyword>
<dbReference type="InterPro" id="IPR053927">
    <property type="entry name" value="FlgK_helical"/>
</dbReference>
<evidence type="ECO:0000256" key="1">
    <source>
        <dbReference type="ARBA" id="ARBA00004365"/>
    </source>
</evidence>
<keyword evidence="12" id="KW-1185">Reference proteome</keyword>
<evidence type="ECO:0000256" key="8">
    <source>
        <dbReference type="SAM" id="Coils"/>
    </source>
</evidence>
<evidence type="ECO:0000313" key="12">
    <source>
        <dbReference type="Proteomes" id="UP000276260"/>
    </source>
</evidence>
<reference evidence="11 12" key="1">
    <citation type="submission" date="2018-11" db="EMBL/GenBank/DDBJ databases">
        <title>Draft genome analysis of Rheinheimera mesophila isolated from an industrial waste site.</title>
        <authorList>
            <person name="Yu Q."/>
            <person name="Qi Y."/>
            <person name="Zhang H."/>
            <person name="Lu Y."/>
            <person name="Pu J."/>
        </authorList>
    </citation>
    <scope>NUCLEOTIDE SEQUENCE [LARGE SCALE GENOMIC DNA]</scope>
    <source>
        <strain evidence="11 12">IITR13</strain>
    </source>
</reference>
<keyword evidence="11" id="KW-0966">Cell projection</keyword>
<feature type="domain" description="Flagellar basal-body/hook protein C-terminal" evidence="9">
    <location>
        <begin position="404"/>
        <end position="443"/>
    </location>
</feature>
<dbReference type="InterPro" id="IPR002371">
    <property type="entry name" value="FlgK"/>
</dbReference>
<evidence type="ECO:0000256" key="4">
    <source>
        <dbReference type="ARBA" id="ARBA00016244"/>
    </source>
</evidence>
<comment type="similarity">
    <text evidence="3 7">Belongs to the flagella basal body rod proteins family.</text>
</comment>
<proteinExistence type="inferred from homology"/>
<keyword evidence="5 7" id="KW-0964">Secreted</keyword>
<evidence type="ECO:0000256" key="3">
    <source>
        <dbReference type="ARBA" id="ARBA00009677"/>
    </source>
</evidence>
<evidence type="ECO:0000313" key="11">
    <source>
        <dbReference type="EMBL" id="RRJ20252.1"/>
    </source>
</evidence>
<evidence type="ECO:0000259" key="10">
    <source>
        <dbReference type="Pfam" id="PF22638"/>
    </source>
</evidence>
<keyword evidence="6 7" id="KW-0975">Bacterial flagellum</keyword>
<dbReference type="SUPFAM" id="SSF64518">
    <property type="entry name" value="Phase 1 flagellin"/>
    <property type="match status" value="1"/>
</dbReference>
<dbReference type="GO" id="GO:0005576">
    <property type="term" value="C:extracellular region"/>
    <property type="evidence" value="ECO:0007669"/>
    <property type="project" value="UniProtKB-SubCell"/>
</dbReference>
<dbReference type="PRINTS" id="PR01005">
    <property type="entry name" value="FLGHOOKAP1"/>
</dbReference>
<organism evidence="11 12">
    <name type="scientific">Rheinheimera mesophila</name>
    <dbReference type="NCBI Taxonomy" id="1547515"/>
    <lineage>
        <taxon>Bacteria</taxon>
        <taxon>Pseudomonadati</taxon>
        <taxon>Pseudomonadota</taxon>
        <taxon>Gammaproteobacteria</taxon>
        <taxon>Chromatiales</taxon>
        <taxon>Chromatiaceae</taxon>
        <taxon>Rheinheimera</taxon>
    </lineage>
</organism>
<sequence>MSMLSNGVSGLNAANAGLNAVSQNVSNAAVKGYSRQTVVLQTNDGALNGVKVTKFERVVDDFLNADIWRTQSDLNYYESYQDYLGYLEEVLGTDSLNLNDAVAELNAAFNAALSAPESPAYRQQVISSANAMVQDLQQLDGALTGQVRKLEFELEAVTENVNSVLQELADLNQNITKEIALGRDAATLLDSREQAINRLSAYVQVEVMQEDNGAVTISALNGAPLVMSGKAAVLSVAGTEVTSTFNTQQFSISGSAGGSLGGLLRVKSEVLDPARTELNNLVTTIATQVNDALAEGFDLNGNVGEPLFSFNPADPLGTILVNADLSPDELAFRGRVPDGAGGWQPAGGKGDNSNLVNVIDAMKGVATGYDGLIGKLAIQSKQVQASVKTAQVLNDKALASRESISGVNRDEEAANLLYYQQLYQANAKVISTAGQMFDTLMTMF</sequence>